<dbReference type="OrthoDB" id="2505307at2759"/>
<evidence type="ECO:0000313" key="6">
    <source>
        <dbReference type="Proteomes" id="UP000324748"/>
    </source>
</evidence>
<gene>
    <name evidence="5" type="ORF">PGT21_017157</name>
    <name evidence="4" type="ORF">PGTUg99_005993</name>
</gene>
<feature type="compositionally biased region" description="Low complexity" evidence="1">
    <location>
        <begin position="192"/>
        <end position="258"/>
    </location>
</feature>
<comment type="caution">
    <text evidence="4">The sequence shown here is derived from an EMBL/GenBank/DDBJ whole genome shotgun (WGS) entry which is preliminary data.</text>
</comment>
<sequence>MRQLKSAHVVFSLFLLTSSVCSSENNLCQCGEPQFEGRNVDNNVVDPHKRIMTAPEQPNTNVQPVAQEIPTAAGDELPPGGVSSGGYQPSSRGSPTLRSTSSTNELPPGANTSESTPLPVPIPKQSGGPPSASTGSPNSQTQPDPGVSGAASSVPDPTLSPSASSNKNGTASVAPGASAPGRQTGTEARVNGSATSTPGSSSALFPGSSSATSPGSSPGSSSASSPGPTPGSSAGSSPGSTSNLTSNPTPSNPSSLPPKQTSTLPASAEKSQGSPGKPTDDQKAAIIVSSVLLGVLLIIGVISAFLRRKRNKIEALRRQEEGTMQAKPGEFGRRGTVLVGRGLESSHGLPSSGGWLDNRSSEFGTTARTLSISSSSTSADSNEAELNPA</sequence>
<dbReference type="Proteomes" id="UP000325313">
    <property type="component" value="Unassembled WGS sequence"/>
</dbReference>
<feature type="signal peptide" evidence="3">
    <location>
        <begin position="1"/>
        <end position="23"/>
    </location>
</feature>
<protein>
    <submittedName>
        <fullName evidence="4">Uncharacterized protein</fullName>
    </submittedName>
</protein>
<dbReference type="Proteomes" id="UP000324748">
    <property type="component" value="Unassembled WGS sequence"/>
</dbReference>
<evidence type="ECO:0000256" key="1">
    <source>
        <dbReference type="SAM" id="MobiDB-lite"/>
    </source>
</evidence>
<feature type="compositionally biased region" description="Polar residues" evidence="1">
    <location>
        <begin position="85"/>
        <end position="116"/>
    </location>
</feature>
<feature type="compositionally biased region" description="Polar residues" evidence="1">
    <location>
        <begin position="159"/>
        <end position="171"/>
    </location>
</feature>
<keyword evidence="2" id="KW-0812">Transmembrane</keyword>
<dbReference type="EMBL" id="VDEP01000438">
    <property type="protein sequence ID" value="KAA1083212.1"/>
    <property type="molecule type" value="Genomic_DNA"/>
</dbReference>
<feature type="compositionally biased region" description="Low complexity" evidence="1">
    <location>
        <begin position="126"/>
        <end position="139"/>
    </location>
</feature>
<proteinExistence type="predicted"/>
<feature type="region of interest" description="Disordered" evidence="1">
    <location>
        <begin position="71"/>
        <end position="281"/>
    </location>
</feature>
<feature type="chain" id="PRO_5036137370" evidence="3">
    <location>
        <begin position="24"/>
        <end position="389"/>
    </location>
</feature>
<feature type="compositionally biased region" description="Polar residues" evidence="1">
    <location>
        <begin position="259"/>
        <end position="274"/>
    </location>
</feature>
<reference evidence="6 7" key="1">
    <citation type="submission" date="2019-05" db="EMBL/GenBank/DDBJ databases">
        <title>Emergence of the Ug99 lineage of the wheat stem rust pathogen through somatic hybridization.</title>
        <authorList>
            <person name="Li F."/>
            <person name="Upadhyaya N.M."/>
            <person name="Sperschneider J."/>
            <person name="Matny O."/>
            <person name="Nguyen-Phuc H."/>
            <person name="Mago R."/>
            <person name="Raley C."/>
            <person name="Miller M.E."/>
            <person name="Silverstein K.A.T."/>
            <person name="Henningsen E."/>
            <person name="Hirsch C.D."/>
            <person name="Visser B."/>
            <person name="Pretorius Z.A."/>
            <person name="Steffenson B.J."/>
            <person name="Schwessinger B."/>
            <person name="Dodds P.N."/>
            <person name="Figueroa M."/>
        </authorList>
    </citation>
    <scope>NUCLEOTIDE SEQUENCE [LARGE SCALE GENOMIC DNA]</scope>
    <source>
        <strain evidence="5">21-0</strain>
        <strain evidence="4 7">Ug99</strain>
    </source>
</reference>
<organism evidence="4 7">
    <name type="scientific">Puccinia graminis f. sp. tritici</name>
    <dbReference type="NCBI Taxonomy" id="56615"/>
    <lineage>
        <taxon>Eukaryota</taxon>
        <taxon>Fungi</taxon>
        <taxon>Dikarya</taxon>
        <taxon>Basidiomycota</taxon>
        <taxon>Pucciniomycotina</taxon>
        <taxon>Pucciniomycetes</taxon>
        <taxon>Pucciniales</taxon>
        <taxon>Pucciniaceae</taxon>
        <taxon>Puccinia</taxon>
    </lineage>
</organism>
<keyword evidence="3" id="KW-0732">Signal</keyword>
<dbReference type="AlphaFoldDB" id="A0A5B0N305"/>
<evidence type="ECO:0000313" key="4">
    <source>
        <dbReference type="EMBL" id="KAA1083212.1"/>
    </source>
</evidence>
<evidence type="ECO:0000313" key="5">
    <source>
        <dbReference type="EMBL" id="KAA1094296.1"/>
    </source>
</evidence>
<keyword evidence="2" id="KW-0472">Membrane</keyword>
<keyword evidence="6" id="KW-1185">Reference proteome</keyword>
<feature type="region of interest" description="Disordered" evidence="1">
    <location>
        <begin position="367"/>
        <end position="389"/>
    </location>
</feature>
<accession>A0A5B0N305</accession>
<feature type="compositionally biased region" description="Low complexity" evidence="1">
    <location>
        <begin position="367"/>
        <end position="381"/>
    </location>
</feature>
<evidence type="ECO:0000256" key="2">
    <source>
        <dbReference type="SAM" id="Phobius"/>
    </source>
</evidence>
<name>A0A5B0N305_PUCGR</name>
<evidence type="ECO:0000256" key="3">
    <source>
        <dbReference type="SAM" id="SignalP"/>
    </source>
</evidence>
<feature type="transmembrane region" description="Helical" evidence="2">
    <location>
        <begin position="284"/>
        <end position="306"/>
    </location>
</feature>
<dbReference type="EMBL" id="VSWC01000079">
    <property type="protein sequence ID" value="KAA1094296.1"/>
    <property type="molecule type" value="Genomic_DNA"/>
</dbReference>
<keyword evidence="2" id="KW-1133">Transmembrane helix</keyword>
<evidence type="ECO:0000313" key="7">
    <source>
        <dbReference type="Proteomes" id="UP000325313"/>
    </source>
</evidence>